<keyword evidence="8" id="KW-1185">Reference proteome</keyword>
<comment type="subcellular location">
    <subcellularLocation>
        <location evidence="1">Membrane</location>
        <topology evidence="1">Multi-pass membrane protein</topology>
    </subcellularLocation>
</comment>
<comment type="similarity">
    <text evidence="5">Belongs to the bacteriophage holin family. Cp-1 holin subfamily.</text>
</comment>
<evidence type="ECO:0000256" key="3">
    <source>
        <dbReference type="ARBA" id="ARBA00022989"/>
    </source>
</evidence>
<dbReference type="EMBL" id="JAFBDZ010000011">
    <property type="protein sequence ID" value="MBM7588363.1"/>
    <property type="molecule type" value="Genomic_DNA"/>
</dbReference>
<evidence type="ECO:0000256" key="1">
    <source>
        <dbReference type="ARBA" id="ARBA00004141"/>
    </source>
</evidence>
<feature type="transmembrane region" description="Helical" evidence="6">
    <location>
        <begin position="64"/>
        <end position="81"/>
    </location>
</feature>
<evidence type="ECO:0000256" key="6">
    <source>
        <dbReference type="SAM" id="Phobius"/>
    </source>
</evidence>
<dbReference type="NCBIfam" id="TIGR01593">
    <property type="entry name" value="holin_tox_secr"/>
    <property type="match status" value="1"/>
</dbReference>
<dbReference type="Pfam" id="PF05105">
    <property type="entry name" value="Phage_holin_4_1"/>
    <property type="match status" value="1"/>
</dbReference>
<keyword evidence="2 6" id="KW-0812">Transmembrane</keyword>
<gene>
    <name evidence="7" type="ORF">JOC86_004961</name>
</gene>
<dbReference type="RefSeq" id="WP_205176204.1">
    <property type="nucleotide sequence ID" value="NZ_JAFBDZ010000011.1"/>
</dbReference>
<evidence type="ECO:0000256" key="5">
    <source>
        <dbReference type="ARBA" id="ARBA00023600"/>
    </source>
</evidence>
<evidence type="ECO:0000313" key="8">
    <source>
        <dbReference type="Proteomes" id="UP001646157"/>
    </source>
</evidence>
<keyword evidence="4 6" id="KW-0472">Membrane</keyword>
<reference evidence="7 8" key="1">
    <citation type="submission" date="2021-01" db="EMBL/GenBank/DDBJ databases">
        <title>Genomic Encyclopedia of Type Strains, Phase IV (KMG-IV): sequencing the most valuable type-strain genomes for metagenomic binning, comparative biology and taxonomic classification.</title>
        <authorList>
            <person name="Goeker M."/>
        </authorList>
    </citation>
    <scope>NUCLEOTIDE SEQUENCE [LARGE SCALE GENOMIC DNA]</scope>
    <source>
        <strain evidence="7 8">DSM 24834</strain>
    </source>
</reference>
<protein>
    <submittedName>
        <fullName evidence="7">Toxin secretion/phage lysis holin</fullName>
    </submittedName>
</protein>
<name>A0ABS2NKH0_9BACI</name>
<keyword evidence="3 6" id="KW-1133">Transmembrane helix</keyword>
<feature type="transmembrane region" description="Helical" evidence="6">
    <location>
        <begin position="20"/>
        <end position="43"/>
    </location>
</feature>
<sequence length="132" mass="14109">MTKFVIPFGSILASLTSSLFGGITSLLSILVIAVIVDYFTGLIASGIQGKLSSKAGLKGIGRKVLIFSLVAVAHLIDTILGNQHFIRDATIIFYISNEFLSIIENAGRAGVPIPDFIRQAIKSLKNHLPKGK</sequence>
<dbReference type="Proteomes" id="UP001646157">
    <property type="component" value="Unassembled WGS sequence"/>
</dbReference>
<organism evidence="7 8">
    <name type="scientific">Rossellomorea pakistanensis</name>
    <dbReference type="NCBI Taxonomy" id="992288"/>
    <lineage>
        <taxon>Bacteria</taxon>
        <taxon>Bacillati</taxon>
        <taxon>Bacillota</taxon>
        <taxon>Bacilli</taxon>
        <taxon>Bacillales</taxon>
        <taxon>Bacillaceae</taxon>
        <taxon>Rossellomorea</taxon>
    </lineage>
</organism>
<dbReference type="InterPro" id="IPR006480">
    <property type="entry name" value="Phage_holin_4_1"/>
</dbReference>
<proteinExistence type="inferred from homology"/>
<accession>A0ABS2NKH0</accession>
<evidence type="ECO:0000256" key="2">
    <source>
        <dbReference type="ARBA" id="ARBA00022692"/>
    </source>
</evidence>
<evidence type="ECO:0000256" key="4">
    <source>
        <dbReference type="ARBA" id="ARBA00023136"/>
    </source>
</evidence>
<comment type="caution">
    <text evidence="7">The sequence shown here is derived from an EMBL/GenBank/DDBJ whole genome shotgun (WGS) entry which is preliminary data.</text>
</comment>
<evidence type="ECO:0000313" key="7">
    <source>
        <dbReference type="EMBL" id="MBM7588363.1"/>
    </source>
</evidence>